<dbReference type="EMBL" id="LR796479">
    <property type="protein sequence ID" value="CAB4147203.1"/>
    <property type="molecule type" value="Genomic_DNA"/>
</dbReference>
<feature type="region of interest" description="Disordered" evidence="1">
    <location>
        <begin position="37"/>
        <end position="56"/>
    </location>
</feature>
<name>A0A6J5MP65_9CAUD</name>
<organism evidence="2">
    <name type="scientific">uncultured Caudovirales phage</name>
    <dbReference type="NCBI Taxonomy" id="2100421"/>
    <lineage>
        <taxon>Viruses</taxon>
        <taxon>Duplodnaviria</taxon>
        <taxon>Heunggongvirae</taxon>
        <taxon>Uroviricota</taxon>
        <taxon>Caudoviricetes</taxon>
        <taxon>Peduoviridae</taxon>
        <taxon>Maltschvirus</taxon>
        <taxon>Maltschvirus maltsch</taxon>
    </lineage>
</organism>
<proteinExistence type="predicted"/>
<protein>
    <submittedName>
        <fullName evidence="2">Uncharacterized protein</fullName>
    </submittedName>
</protein>
<gene>
    <name evidence="2" type="ORF">UFOVP509_18</name>
</gene>
<reference evidence="2" key="1">
    <citation type="submission" date="2020-04" db="EMBL/GenBank/DDBJ databases">
        <authorList>
            <person name="Chiriac C."/>
            <person name="Salcher M."/>
            <person name="Ghai R."/>
            <person name="Kavagutti S V."/>
        </authorList>
    </citation>
    <scope>NUCLEOTIDE SEQUENCE</scope>
</reference>
<sequence>MPRCQLCGDIYLHAGVGGPAEDCKCGANATRETVRRMRLERVDSGSSDDPRDTEEA</sequence>
<evidence type="ECO:0000313" key="2">
    <source>
        <dbReference type="EMBL" id="CAB4147203.1"/>
    </source>
</evidence>
<evidence type="ECO:0000256" key="1">
    <source>
        <dbReference type="SAM" id="MobiDB-lite"/>
    </source>
</evidence>
<accession>A0A6J5MP65</accession>